<dbReference type="RefSeq" id="XP_013321973.1">
    <property type="nucleotide sequence ID" value="XM_013466519.1"/>
</dbReference>
<evidence type="ECO:0000313" key="3">
    <source>
        <dbReference type="Proteomes" id="UP000054342"/>
    </source>
</evidence>
<accession>A0A0D2FMR2</accession>
<proteinExistence type="predicted"/>
<dbReference type="HOGENOM" id="CLU_1199841_0_0_1"/>
<dbReference type="GeneID" id="25323426"/>
<dbReference type="STRING" id="348802.A0A0D2FMR2"/>
<organism evidence="2 3">
    <name type="scientific">Exophiala xenobiotica</name>
    <dbReference type="NCBI Taxonomy" id="348802"/>
    <lineage>
        <taxon>Eukaryota</taxon>
        <taxon>Fungi</taxon>
        <taxon>Dikarya</taxon>
        <taxon>Ascomycota</taxon>
        <taxon>Pezizomycotina</taxon>
        <taxon>Eurotiomycetes</taxon>
        <taxon>Chaetothyriomycetidae</taxon>
        <taxon>Chaetothyriales</taxon>
        <taxon>Herpotrichiellaceae</taxon>
        <taxon>Exophiala</taxon>
    </lineage>
</organism>
<dbReference type="AlphaFoldDB" id="A0A0D2FMR2"/>
<evidence type="ECO:0000256" key="1">
    <source>
        <dbReference type="SAM" id="Phobius"/>
    </source>
</evidence>
<dbReference type="OrthoDB" id="3540210at2759"/>
<name>A0A0D2FMR2_9EURO</name>
<keyword evidence="3" id="KW-1185">Reference proteome</keyword>
<dbReference type="EMBL" id="KN847317">
    <property type="protein sequence ID" value="KIW61389.1"/>
    <property type="molecule type" value="Genomic_DNA"/>
</dbReference>
<sequence>MFRPSVISDLVLDLYHGRSTHTEESNELPKFNQRQTALLRRLVNGWTSIYIGPWNLGQDALQASSSLTAATHVYRTSLPDDQWITEVKTWWSIYLAAFQRVSLDWAVGPSEAQYNPYVTRPNTTLLQSFCGKQTSLRPRYFNLNVLGMFFTLFFGIVVIIMRPMLPTILRRFQLRPDRERGRLAARAWETHELLHLHKQRLDATNGHANSSDGTTHEEVPLFPRLKRSMTC</sequence>
<gene>
    <name evidence="2" type="ORF">PV05_01518</name>
</gene>
<dbReference type="Proteomes" id="UP000054342">
    <property type="component" value="Unassembled WGS sequence"/>
</dbReference>
<protein>
    <submittedName>
        <fullName evidence="2">Uncharacterized protein</fullName>
    </submittedName>
</protein>
<feature type="transmembrane region" description="Helical" evidence="1">
    <location>
        <begin position="140"/>
        <end position="161"/>
    </location>
</feature>
<keyword evidence="1" id="KW-1133">Transmembrane helix</keyword>
<reference evidence="2 3" key="1">
    <citation type="submission" date="2015-01" db="EMBL/GenBank/DDBJ databases">
        <title>The Genome Sequence of Exophiala xenobiotica CBS118157.</title>
        <authorList>
            <consortium name="The Broad Institute Genomics Platform"/>
            <person name="Cuomo C."/>
            <person name="de Hoog S."/>
            <person name="Gorbushina A."/>
            <person name="Stielow B."/>
            <person name="Teixiera M."/>
            <person name="Abouelleil A."/>
            <person name="Chapman S.B."/>
            <person name="Priest M."/>
            <person name="Young S.K."/>
            <person name="Wortman J."/>
            <person name="Nusbaum C."/>
            <person name="Birren B."/>
        </authorList>
    </citation>
    <scope>NUCLEOTIDE SEQUENCE [LARGE SCALE GENOMIC DNA]</scope>
    <source>
        <strain evidence="2 3">CBS 118157</strain>
    </source>
</reference>
<keyword evidence="1" id="KW-0472">Membrane</keyword>
<evidence type="ECO:0000313" key="2">
    <source>
        <dbReference type="EMBL" id="KIW61389.1"/>
    </source>
</evidence>
<keyword evidence="1" id="KW-0812">Transmembrane</keyword>